<proteinExistence type="predicted"/>
<accession>A0A0E3X3X5</accession>
<keyword evidence="1" id="KW-0472">Membrane</keyword>
<name>A0A0E3X3X5_RCMVE</name>
<feature type="domain" description="M152 N-terminal" evidence="2">
    <location>
        <begin position="44"/>
        <end position="173"/>
    </location>
</feature>
<dbReference type="Gene3D" id="3.30.500.30">
    <property type="match status" value="1"/>
</dbReference>
<reference evidence="3 4" key="1">
    <citation type="journal article" date="2012" name="J. Virol.">
        <title>Complete genome sequence of the english isolate of rat cytomegalovirus (Murid herpesvirus 8).</title>
        <authorList>
            <person name="Ettinger J."/>
            <person name="Geyer H."/>
            <person name="Nitsche A."/>
            <person name="Zimmermann A."/>
            <person name="Brune W."/>
            <person name="Sandford G.R."/>
            <person name="Hayward G.S."/>
            <person name="Voigt S."/>
        </authorList>
    </citation>
    <scope>NUCLEOTIDE SEQUENCE [LARGE SCALE GENOMIC DNA]</scope>
    <source>
        <strain evidence="3">Berlin</strain>
    </source>
</reference>
<evidence type="ECO:0000259" key="2">
    <source>
        <dbReference type="Pfam" id="PF22158"/>
    </source>
</evidence>
<evidence type="ECO:0000313" key="3">
    <source>
        <dbReference type="EMBL" id="AKB93333.1"/>
    </source>
</evidence>
<dbReference type="Pfam" id="PF22158">
    <property type="entry name" value="M157_N_1"/>
    <property type="match status" value="1"/>
</dbReference>
<keyword evidence="1" id="KW-0812">Transmembrane</keyword>
<dbReference type="EMBL" id="KP202868">
    <property type="protein sequence ID" value="AKB93333.1"/>
    <property type="molecule type" value="Genomic_DNA"/>
</dbReference>
<feature type="transmembrane region" description="Helical" evidence="1">
    <location>
        <begin position="101"/>
        <end position="125"/>
    </location>
</feature>
<feature type="transmembrane region" description="Helical" evidence="1">
    <location>
        <begin position="300"/>
        <end position="321"/>
    </location>
</feature>
<organismHost>
    <name type="scientific">Rattus norvegicus</name>
    <name type="common">Rat</name>
    <dbReference type="NCBI Taxonomy" id="10116"/>
</organismHost>
<protein>
    <submittedName>
        <fullName evidence="3">B152.1</fullName>
    </submittedName>
</protein>
<reference evidence="3 4" key="2">
    <citation type="journal article" date="2015" name="J. Gen. Virol.">
        <title>The English isolate and a newly identified Berlin isolate of Rat Cytomegalovirus (RCMV) share similarities with but separate as an anciently diverged clade from Mouse CMV and the Maastricht isolate of RCMV.</title>
        <authorList>
            <person name="Geyer H."/>
            <person name="Ettinger J."/>
            <person name="Moller L."/>
            <person name="Schmolz E."/>
            <person name="Nitsche A."/>
            <person name="Brune W."/>
            <person name="Heaggans S."/>
            <person name="Sandford G.R."/>
            <person name="Hayward G.S."/>
            <person name="Voigt S."/>
        </authorList>
    </citation>
    <scope>NUCLEOTIDE SEQUENCE [LARGE SCALE GENOMIC DNA]</scope>
    <source>
        <strain evidence="3">Berlin</strain>
    </source>
</reference>
<dbReference type="InterPro" id="IPR054048">
    <property type="entry name" value="M152_N"/>
</dbReference>
<dbReference type="Proteomes" id="UP000097765">
    <property type="component" value="Segment"/>
</dbReference>
<keyword evidence="1" id="KW-1133">Transmembrane helix</keyword>
<evidence type="ECO:0000256" key="1">
    <source>
        <dbReference type="SAM" id="Phobius"/>
    </source>
</evidence>
<organism evidence="3 4">
    <name type="scientific">Rat cytomegalovirus (isolate England)</name>
    <name type="common">RCMV-E</name>
    <name type="synonym">Murid herpesvirus 8</name>
    <dbReference type="NCBI Taxonomy" id="1261657"/>
    <lineage>
        <taxon>Viruses</taxon>
        <taxon>Duplodnaviria</taxon>
        <taxon>Heunggongvirae</taxon>
        <taxon>Peploviricota</taxon>
        <taxon>Herviviricetes</taxon>
        <taxon>Herpesvirales</taxon>
        <taxon>Orthoherpesviridae</taxon>
        <taxon>Betaherpesvirinae</taxon>
        <taxon>Muromegalovirus</taxon>
        <taxon>Muromegalovirus muridbeta8</taxon>
    </lineage>
</organism>
<sequence>MVCSIVLIVLYFIKFDVFISSHICSPLVVAFECVFDEKYIKHTVSVNNSFPLLTMFNGHRKNIYTWVDISEMRTELEFLTLQESHIMDLHGKLSQPTAPLVFIYICTFFPLSCTFSAILGGITIISNNGSYKYYDDWLGSVNLSPYYNGFGLDIIRSRQNDVQKRWLRLCNILVERDVIKNHKFSFTYNSDKSLVRCRMHTAVPLTYSIVLDGPNLIRKTGVSVMTATSLSFFVSINVPSSYNVSLCVCRISSPTGWTKILTKPKRTDTVVRKVNTIMPSTISTTSHFTHNKYVSGRGNYGILISFLMLFLIIFILVIFTLRERICLPMADFFIHICERIRRIIILY</sequence>
<evidence type="ECO:0000313" key="4">
    <source>
        <dbReference type="Proteomes" id="UP000097765"/>
    </source>
</evidence>
<gene>
    <name evidence="3" type="primary">b152.1</name>
</gene>